<reference evidence="2 3" key="1">
    <citation type="journal article" date="2006" name="Science">
        <title>Genome of rice cluster I archaea -- the key methane producers in the rice rhizosphere.</title>
        <authorList>
            <person name="Erkel C."/>
            <person name="Kube M."/>
            <person name="Reinhardt R."/>
            <person name="Liesack W."/>
        </authorList>
    </citation>
    <scope>NUCLEOTIDE SEQUENCE [LARGE SCALE GENOMIC DNA]</scope>
    <source>
        <strain evidence="3">DSM 22066 / NBRC 105507 / MRE50</strain>
    </source>
</reference>
<dbReference type="STRING" id="351160.LRC416"/>
<dbReference type="Proteomes" id="UP000000663">
    <property type="component" value="Chromosome"/>
</dbReference>
<keyword evidence="1" id="KW-0472">Membrane</keyword>
<sequence>MDQYINSSPYNIETIIEEGSIMVRKLFTVVLLALAAILISIPASASLVPMSWGFPTLVQDHTLTAFENNLAESSESQSAAVSFPTSGGSFCDTGSLFGSAFPTITQSGARDDFLMSNKFMQEKQFMAFAYPYLSIGGSPVPSMGFL</sequence>
<dbReference type="eggNOG" id="arCOG10873">
    <property type="taxonomic scope" value="Archaea"/>
</dbReference>
<dbReference type="AlphaFoldDB" id="Q0W8B8"/>
<keyword evidence="3" id="KW-1185">Reference proteome</keyword>
<evidence type="ECO:0000313" key="2">
    <source>
        <dbReference type="EMBL" id="CAJ35375.1"/>
    </source>
</evidence>
<accession>Q0W8B8</accession>
<keyword evidence="1" id="KW-1133">Transmembrane helix</keyword>
<protein>
    <submittedName>
        <fullName evidence="2">Uncharacterized protein</fullName>
    </submittedName>
</protein>
<gene>
    <name evidence="2" type="ORF">LRC416</name>
</gene>
<evidence type="ECO:0000313" key="3">
    <source>
        <dbReference type="Proteomes" id="UP000000663"/>
    </source>
</evidence>
<name>Q0W8B8_METAR</name>
<feature type="transmembrane region" description="Helical" evidence="1">
    <location>
        <begin position="26"/>
        <end position="52"/>
    </location>
</feature>
<organism evidence="2 3">
    <name type="scientific">Methanocella arvoryzae (strain DSM 22066 / NBRC 105507 / MRE50)</name>
    <dbReference type="NCBI Taxonomy" id="351160"/>
    <lineage>
        <taxon>Archaea</taxon>
        <taxon>Methanobacteriati</taxon>
        <taxon>Methanobacteriota</taxon>
        <taxon>Stenosarchaea group</taxon>
        <taxon>Methanomicrobia</taxon>
        <taxon>Methanocellales</taxon>
        <taxon>Methanocellaceae</taxon>
        <taxon>Methanocella</taxon>
    </lineage>
</organism>
<evidence type="ECO:0000256" key="1">
    <source>
        <dbReference type="SAM" id="Phobius"/>
    </source>
</evidence>
<keyword evidence="1" id="KW-0812">Transmembrane</keyword>
<dbReference type="KEGG" id="rci:LRC416"/>
<dbReference type="EMBL" id="AM114193">
    <property type="protein sequence ID" value="CAJ35375.1"/>
    <property type="molecule type" value="Genomic_DNA"/>
</dbReference>
<proteinExistence type="predicted"/>